<gene>
    <name evidence="2" type="ORF">COU31_03675</name>
</gene>
<evidence type="ECO:0000256" key="1">
    <source>
        <dbReference type="SAM" id="Phobius"/>
    </source>
</evidence>
<evidence type="ECO:0000313" key="3">
    <source>
        <dbReference type="Proteomes" id="UP000231183"/>
    </source>
</evidence>
<comment type="caution">
    <text evidence="2">The sequence shown here is derived from an EMBL/GenBank/DDBJ whole genome shotgun (WGS) entry which is preliminary data.</text>
</comment>
<accession>A0A2M6W3B6</accession>
<reference evidence="3" key="1">
    <citation type="submission" date="2017-09" db="EMBL/GenBank/DDBJ databases">
        <title>Depth-based differentiation of microbial function through sediment-hosted aquifers and enrichment of novel symbionts in the deep terrestrial subsurface.</title>
        <authorList>
            <person name="Probst A.J."/>
            <person name="Ladd B."/>
            <person name="Jarett J.K."/>
            <person name="Geller-Mcgrath D.E."/>
            <person name="Sieber C.M.K."/>
            <person name="Emerson J.B."/>
            <person name="Anantharaman K."/>
            <person name="Thomas B.C."/>
            <person name="Malmstrom R."/>
            <person name="Stieglmeier M."/>
            <person name="Klingl A."/>
            <person name="Woyke T."/>
            <person name="Ryan C.M."/>
            <person name="Banfield J.F."/>
        </authorList>
    </citation>
    <scope>NUCLEOTIDE SEQUENCE [LARGE SCALE GENOMIC DNA]</scope>
</reference>
<keyword evidence="1" id="KW-0812">Transmembrane</keyword>
<dbReference type="Proteomes" id="UP000231183">
    <property type="component" value="Unassembled WGS sequence"/>
</dbReference>
<feature type="transmembrane region" description="Helical" evidence="1">
    <location>
        <begin position="30"/>
        <end position="50"/>
    </location>
</feature>
<keyword evidence="1" id="KW-0472">Membrane</keyword>
<dbReference type="EMBL" id="PFBX01000041">
    <property type="protein sequence ID" value="PIT87286.1"/>
    <property type="molecule type" value="Genomic_DNA"/>
</dbReference>
<protein>
    <submittedName>
        <fullName evidence="2">Uncharacterized protein</fullName>
    </submittedName>
</protein>
<sequence length="256" mass="27468">MPIKRKINKEISEEIILPDKKNNQSKAVRVLVVLLIFALVGLVAVIVSYWRVSSQVARLATVEGQKEVNKKQIDEVVEKVKKLIILPVGETPTMATITDAAGLSKTQPFYVGANDGDKVLIYFKAQKAYIYNPTKDLLVNVGPVYIENNASSTSASTTAADPTKLLNIEIRNGSEVNGGASTLASQLKKTPSFSISLVDNASTSTYKGIILVDLTSGAKASLVQALEKELNIKSITSLPAGEKKSVAEVVVIVGKQ</sequence>
<organism evidence="2 3">
    <name type="scientific">Candidatus Magasanikbacteria bacterium CG10_big_fil_rev_8_21_14_0_10_40_10</name>
    <dbReference type="NCBI Taxonomy" id="1974648"/>
    <lineage>
        <taxon>Bacteria</taxon>
        <taxon>Candidatus Magasanikiibacteriota</taxon>
    </lineage>
</organism>
<evidence type="ECO:0000313" key="2">
    <source>
        <dbReference type="EMBL" id="PIT87286.1"/>
    </source>
</evidence>
<proteinExistence type="predicted"/>
<name>A0A2M6W3B6_9BACT</name>
<keyword evidence="1" id="KW-1133">Transmembrane helix</keyword>
<dbReference type="Gene3D" id="3.30.70.2390">
    <property type="match status" value="1"/>
</dbReference>
<dbReference type="AlphaFoldDB" id="A0A2M6W3B6"/>